<dbReference type="KEGG" id="dmu:Desmu_0908"/>
<evidence type="ECO:0000313" key="1">
    <source>
        <dbReference type="EMBL" id="ADV65211.1"/>
    </source>
</evidence>
<accession>E8R9N5</accession>
<gene>
    <name evidence="1" type="ordered locus">Desmu_0908</name>
</gene>
<dbReference type="eggNOG" id="arCOG08860">
    <property type="taxonomic scope" value="Archaea"/>
</dbReference>
<protein>
    <submittedName>
        <fullName evidence="1">Uncharacterized protein</fullName>
    </submittedName>
</protein>
<proteinExistence type="predicted"/>
<dbReference type="Proteomes" id="UP000001068">
    <property type="component" value="Chromosome"/>
</dbReference>
<name>E8R9N5_DESM0</name>
<dbReference type="HOGENOM" id="CLU_1965453_0_0_2"/>
<dbReference type="OrthoDB" id="19291at2157"/>
<evidence type="ECO:0000313" key="2">
    <source>
        <dbReference type="Proteomes" id="UP000001068"/>
    </source>
</evidence>
<reference evidence="1 2" key="2">
    <citation type="journal article" date="2011" name="Stand. Genomic Sci.">
        <title>Complete genome sequence of Desulfurococcus mucosus type strain (O7/1).</title>
        <authorList>
            <person name="Wirth R."/>
            <person name="Chertkov O."/>
            <person name="Held B."/>
            <person name="Lapidus A."/>
            <person name="Nolan M."/>
            <person name="Lucas S."/>
            <person name="Hammon N."/>
            <person name="Deshpande S."/>
            <person name="Cheng J.F."/>
            <person name="Tapia R."/>
            <person name="Han C."/>
            <person name="Goodwin L."/>
            <person name="Pitluck S."/>
            <person name="Liolios K."/>
            <person name="Ioanna P."/>
            <person name="Ivanova N."/>
            <person name="Mavromatis K."/>
            <person name="Mikhailova N."/>
            <person name="Pati A."/>
            <person name="Chen A."/>
            <person name="Palaniappan K."/>
            <person name="Land M."/>
            <person name="Hauser L."/>
            <person name="Chang Y.J."/>
            <person name="Jeffries C.D."/>
            <person name="Bilek Y."/>
            <person name="Hader T."/>
            <person name="Rohde M."/>
            <person name="Spring S."/>
            <person name="Sikorski J."/>
            <person name="Goker M."/>
            <person name="Woyke T."/>
            <person name="Bristow J."/>
            <person name="Eisen J.A."/>
            <person name="Markowitz V."/>
            <person name="Hugenholtz P."/>
            <person name="Kyrpides N.C."/>
            <person name="Klenk H.P."/>
        </authorList>
    </citation>
    <scope>NUCLEOTIDE SEQUENCE [LARGE SCALE GENOMIC DNA]</scope>
    <source>
        <strain evidence="2">ATCC 35584 / DSM 2162 / JCM 9187 / O7/1</strain>
    </source>
</reference>
<keyword evidence="2" id="KW-1185">Reference proteome</keyword>
<dbReference type="AlphaFoldDB" id="E8R9N5"/>
<reference evidence="2" key="1">
    <citation type="submission" date="2010-11" db="EMBL/GenBank/DDBJ databases">
        <title>The complete genome of Desulfurococcus mucosus DSM 2162.</title>
        <authorList>
            <consortium name="US DOE Joint Genome Institute (JGI-PGF)"/>
            <person name="Lucas S."/>
            <person name="Copeland A."/>
            <person name="Lapidus A."/>
            <person name="Bruce D."/>
            <person name="Goodwin L."/>
            <person name="Pitluck S."/>
            <person name="Kyrpides N."/>
            <person name="Mavromatis K."/>
            <person name="Pagani I."/>
            <person name="Ivanova N."/>
            <person name="Ovchinnikova G."/>
            <person name="Chertkov O."/>
            <person name="Held B."/>
            <person name="Brettin T."/>
            <person name="Detter J.C."/>
            <person name="Tapia R."/>
            <person name="Han C."/>
            <person name="Land M."/>
            <person name="Hauser L."/>
            <person name="Markowitz V."/>
            <person name="Cheng J.-F."/>
            <person name="Hugenholtz P."/>
            <person name="Woyke T."/>
            <person name="Wu D."/>
            <person name="Wirth R."/>
            <person name="Bilek Y."/>
            <person name="Hader T."/>
            <person name="Klenk H.-P."/>
            <person name="Eisen J.A."/>
        </authorList>
    </citation>
    <scope>NUCLEOTIDE SEQUENCE [LARGE SCALE GENOMIC DNA]</scope>
    <source>
        <strain evidence="2">ATCC 35584 / DSM 2162 / JCM 9187 / O7/1</strain>
    </source>
</reference>
<dbReference type="EMBL" id="CP002363">
    <property type="protein sequence ID" value="ADV65211.1"/>
    <property type="molecule type" value="Genomic_DNA"/>
</dbReference>
<organism evidence="1 2">
    <name type="scientific">Desulfurococcus mucosus (strain ATCC 35584 / DSM 2162 / JCM 9187 / O7/1)</name>
    <dbReference type="NCBI Taxonomy" id="765177"/>
    <lineage>
        <taxon>Archaea</taxon>
        <taxon>Thermoproteota</taxon>
        <taxon>Thermoprotei</taxon>
        <taxon>Desulfurococcales</taxon>
        <taxon>Desulfurococcaceae</taxon>
        <taxon>Desulfurococcus</taxon>
    </lineage>
</organism>
<sequence length="127" mass="14219">MEVYVELRGNRWIRVTGRLKQVVVSKGRKSLRYVLVGESVGELPKLDGKYALRIPASKLNKVILRLIEEGKGYIIVFEKTGVDEYTAKAESMEALSLLKNIVEDVFSSGRRTASSEPSREAEESQSS</sequence>